<reference evidence="1 2" key="1">
    <citation type="submission" date="2020-08" db="EMBL/GenBank/DDBJ databases">
        <title>Genomic Encyclopedia of Type Strains, Phase IV (KMG-IV): sequencing the most valuable type-strain genomes for metagenomic binning, comparative biology and taxonomic classification.</title>
        <authorList>
            <person name="Goeker M."/>
        </authorList>
    </citation>
    <scope>NUCLEOTIDE SEQUENCE [LARGE SCALE GENOMIC DNA]</scope>
    <source>
        <strain evidence="1 2">DSM 23240</strain>
    </source>
</reference>
<dbReference type="AlphaFoldDB" id="A0A840RNY7"/>
<dbReference type="Gene3D" id="3.30.70.1400">
    <property type="entry name" value="Aminomethyltransferase beta-barrel domains"/>
    <property type="match status" value="1"/>
</dbReference>
<evidence type="ECO:0000313" key="1">
    <source>
        <dbReference type="EMBL" id="MBB5198351.1"/>
    </source>
</evidence>
<protein>
    <recommendedName>
        <fullName evidence="3">Folate-binding protein</fullName>
    </recommendedName>
</protein>
<dbReference type="Gene3D" id="2.40.30.160">
    <property type="match status" value="1"/>
</dbReference>
<dbReference type="SUPFAM" id="SSF103025">
    <property type="entry name" value="Folate-binding domain"/>
    <property type="match status" value="1"/>
</dbReference>
<dbReference type="EMBL" id="JACHHQ010000001">
    <property type="protein sequence ID" value="MBB5198351.1"/>
    <property type="molecule type" value="Genomic_DNA"/>
</dbReference>
<dbReference type="PANTHER" id="PTHR22602">
    <property type="entry name" value="TRANSFERASE CAF17, MITOCHONDRIAL-RELATED"/>
    <property type="match status" value="1"/>
</dbReference>
<dbReference type="GO" id="GO:0016226">
    <property type="term" value="P:iron-sulfur cluster assembly"/>
    <property type="evidence" value="ECO:0007669"/>
    <property type="project" value="TreeGrafter"/>
</dbReference>
<organism evidence="1 2">
    <name type="scientific">Glaciimonas immobilis</name>
    <dbReference type="NCBI Taxonomy" id="728004"/>
    <lineage>
        <taxon>Bacteria</taxon>
        <taxon>Pseudomonadati</taxon>
        <taxon>Pseudomonadota</taxon>
        <taxon>Betaproteobacteria</taxon>
        <taxon>Burkholderiales</taxon>
        <taxon>Oxalobacteraceae</taxon>
        <taxon>Glaciimonas</taxon>
    </lineage>
</organism>
<dbReference type="Gene3D" id="3.30.70.1630">
    <property type="match status" value="1"/>
</dbReference>
<accession>A0A840RNY7</accession>
<dbReference type="InterPro" id="IPR045179">
    <property type="entry name" value="YgfZ/GcvT"/>
</dbReference>
<keyword evidence="2" id="KW-1185">Reference proteome</keyword>
<proteinExistence type="predicted"/>
<dbReference type="RefSeq" id="WP_168052284.1">
    <property type="nucleotide sequence ID" value="NZ_JAAOZT010000002.1"/>
</dbReference>
<sequence>MTKITTTWQEFVTEHASSLTSDLSNKVPAADGNFVTPITDLGLIALTGEESASFLHNQLTNDVAQLPENQARLAGYCSPKGRLLATLMMWKNDQTIFLQIPRDIQAAVQKRLQMFVMRAKTKLTDVTDTHATIALGGNTLDAVLLPWFAELPSAPYAKIENDAGTLIRCADANGIARYQWITTPETAMRAWPTLSQALPVVHARVWRLGQIQAGVAQITLPTQEQFVPQMINYEVVGGVNFKKGCYPGQEIVARSQYLGKLKRRAVLANVDALDVVAGTEVFSSIDPLQPCGMIVNAERLNDGESTTSCLLEIKLAALENGTVHLGSASGPQLHFLPLPYDMPDPVEPIARIK</sequence>
<comment type="caution">
    <text evidence="1">The sequence shown here is derived from an EMBL/GenBank/DDBJ whole genome shotgun (WGS) entry which is preliminary data.</text>
</comment>
<dbReference type="NCBIfam" id="TIGR03317">
    <property type="entry name" value="ygfZ_signature"/>
    <property type="match status" value="1"/>
</dbReference>
<dbReference type="InterPro" id="IPR017703">
    <property type="entry name" value="YgfZ/GCV_T_CS"/>
</dbReference>
<evidence type="ECO:0000313" key="2">
    <source>
        <dbReference type="Proteomes" id="UP000571084"/>
    </source>
</evidence>
<gene>
    <name evidence="1" type="ORF">HNR39_000161</name>
</gene>
<name>A0A840RNY7_9BURK</name>
<dbReference type="PANTHER" id="PTHR22602:SF0">
    <property type="entry name" value="TRANSFERASE CAF17, MITOCHONDRIAL-RELATED"/>
    <property type="match status" value="1"/>
</dbReference>
<dbReference type="Proteomes" id="UP000571084">
    <property type="component" value="Unassembled WGS sequence"/>
</dbReference>
<evidence type="ECO:0008006" key="3">
    <source>
        <dbReference type="Google" id="ProtNLM"/>
    </source>
</evidence>